<gene>
    <name evidence="2" type="ORF">MEBOL_000236</name>
</gene>
<feature type="compositionally biased region" description="Polar residues" evidence="1">
    <location>
        <begin position="1"/>
        <end position="18"/>
    </location>
</feature>
<dbReference type="Pfam" id="PF14412">
    <property type="entry name" value="AHH"/>
    <property type="match status" value="1"/>
</dbReference>
<dbReference type="InterPro" id="IPR032871">
    <property type="entry name" value="AHH_dom_containing"/>
</dbReference>
<reference evidence="2 3" key="1">
    <citation type="submission" date="2017-06" db="EMBL/GenBank/DDBJ databases">
        <authorList>
            <person name="Kim H.J."/>
            <person name="Triplett B.A."/>
        </authorList>
    </citation>
    <scope>NUCLEOTIDE SEQUENCE [LARGE SCALE GENOMIC DNA]</scope>
    <source>
        <strain evidence="2 3">DSM 14713</strain>
    </source>
</reference>
<feature type="region of interest" description="Disordered" evidence="1">
    <location>
        <begin position="1"/>
        <end position="22"/>
    </location>
</feature>
<evidence type="ECO:0000256" key="1">
    <source>
        <dbReference type="SAM" id="MobiDB-lite"/>
    </source>
</evidence>
<protein>
    <submittedName>
        <fullName evidence="2">Uncharacterized protein</fullName>
    </submittedName>
</protein>
<evidence type="ECO:0000313" key="3">
    <source>
        <dbReference type="Proteomes" id="UP000217289"/>
    </source>
</evidence>
<dbReference type="AlphaFoldDB" id="A0A250I6K8"/>
<dbReference type="Proteomes" id="UP000217289">
    <property type="component" value="Chromosome"/>
</dbReference>
<name>A0A250I6K8_9BACT</name>
<proteinExistence type="predicted"/>
<dbReference type="KEGG" id="mbd:MEBOL_000236"/>
<organism evidence="2 3">
    <name type="scientific">Melittangium boletus DSM 14713</name>
    <dbReference type="NCBI Taxonomy" id="1294270"/>
    <lineage>
        <taxon>Bacteria</taxon>
        <taxon>Pseudomonadati</taxon>
        <taxon>Myxococcota</taxon>
        <taxon>Myxococcia</taxon>
        <taxon>Myxococcales</taxon>
        <taxon>Cystobacterineae</taxon>
        <taxon>Archangiaceae</taxon>
        <taxon>Melittangium</taxon>
    </lineage>
</organism>
<dbReference type="RefSeq" id="WP_095975698.1">
    <property type="nucleotide sequence ID" value="NZ_CP022163.1"/>
</dbReference>
<keyword evidence="3" id="KW-1185">Reference proteome</keyword>
<dbReference type="OrthoDB" id="5510548at2"/>
<dbReference type="EMBL" id="CP022163">
    <property type="protein sequence ID" value="ATB26802.1"/>
    <property type="molecule type" value="Genomic_DNA"/>
</dbReference>
<evidence type="ECO:0000313" key="2">
    <source>
        <dbReference type="EMBL" id="ATB26802.1"/>
    </source>
</evidence>
<sequence>MGNCIPNTSSQRSRLTRSGSREYRTHGYKHISGNYARKLVYADLDVIQGVLQARGTDAKDKWVKKGSKLHAYRYTFTFGKNFQIGQSPYSNQGRHLLPVEAFSGKYFNENELQLLGRVEYDVNNGENIIFLPSKARDVEFHRLPYHNGSHPKYTVAVIEDMSGIRGALGKAMDKDRKHEEWNPPEDLKEQLMDLQKKYWNMLVLSGPINVSEFDVRRARFRKRLDGEPESYKKRRIEKWGLAKSKKS</sequence>
<accession>A0A250I6K8</accession>